<protein>
    <submittedName>
        <fullName evidence="2">Uncharacterized protein</fullName>
    </submittedName>
</protein>
<reference evidence="2 3" key="1">
    <citation type="submission" date="2015-07" db="EMBL/GenBank/DDBJ databases">
        <title>Draft genome sequence of the Amantichitinum ursilacus IGB-41, a new chitin-degrading bacterium.</title>
        <authorList>
            <person name="Kirstahler P."/>
            <person name="Guenther M."/>
            <person name="Grumaz C."/>
            <person name="Rupp S."/>
            <person name="Zibek S."/>
            <person name="Sohn K."/>
        </authorList>
    </citation>
    <scope>NUCLEOTIDE SEQUENCE [LARGE SCALE GENOMIC DNA]</scope>
    <source>
        <strain evidence="2 3">IGB-41</strain>
    </source>
</reference>
<name>A0A0N0GLE7_9NEIS</name>
<keyword evidence="3" id="KW-1185">Reference proteome</keyword>
<evidence type="ECO:0000313" key="2">
    <source>
        <dbReference type="EMBL" id="KPC49801.1"/>
    </source>
</evidence>
<organism evidence="2 3">
    <name type="scientific">Amantichitinum ursilacus</name>
    <dbReference type="NCBI Taxonomy" id="857265"/>
    <lineage>
        <taxon>Bacteria</taxon>
        <taxon>Pseudomonadati</taxon>
        <taxon>Pseudomonadota</taxon>
        <taxon>Betaproteobacteria</taxon>
        <taxon>Neisseriales</taxon>
        <taxon>Chitinibacteraceae</taxon>
        <taxon>Amantichitinum</taxon>
    </lineage>
</organism>
<dbReference type="AlphaFoldDB" id="A0A0N0GLE7"/>
<dbReference type="EMBL" id="LAQT01000035">
    <property type="protein sequence ID" value="KPC49801.1"/>
    <property type="molecule type" value="Genomic_DNA"/>
</dbReference>
<sequence length="102" mass="10270">MNKFATNIAVVTFAFAGVLGAAQAADGLAQYAQRATHPIEQSSDASTGPGKADYAFRAVTPATVPAAAPATQVATPKAAPQKTSAVSGMTQYAFRAVAPTTL</sequence>
<feature type="chain" id="PRO_5005849675" evidence="1">
    <location>
        <begin position="25"/>
        <end position="102"/>
    </location>
</feature>
<evidence type="ECO:0000313" key="3">
    <source>
        <dbReference type="Proteomes" id="UP000037939"/>
    </source>
</evidence>
<comment type="caution">
    <text evidence="2">The sequence shown here is derived from an EMBL/GenBank/DDBJ whole genome shotgun (WGS) entry which is preliminary data.</text>
</comment>
<accession>A0A0N0GLE7</accession>
<dbReference type="Proteomes" id="UP000037939">
    <property type="component" value="Unassembled WGS sequence"/>
</dbReference>
<feature type="signal peptide" evidence="1">
    <location>
        <begin position="1"/>
        <end position="24"/>
    </location>
</feature>
<keyword evidence="1" id="KW-0732">Signal</keyword>
<dbReference type="RefSeq" id="WP_053939452.1">
    <property type="nucleotide sequence ID" value="NZ_LAQT01000035.1"/>
</dbReference>
<gene>
    <name evidence="2" type="ORF">WG78_19345</name>
</gene>
<evidence type="ECO:0000256" key="1">
    <source>
        <dbReference type="SAM" id="SignalP"/>
    </source>
</evidence>
<proteinExistence type="predicted"/>